<dbReference type="CDD" id="cd01741">
    <property type="entry name" value="GATase1_1"/>
    <property type="match status" value="1"/>
</dbReference>
<sequence length="279" mass="30860">MSSSPKKPFRIAVLLCDTPIEPVVAAQGDYGQIFRTLFRKSLEATQAKFSKGEEDGLSDVDFAIDAFDVRTKLEYPENVDEYDAVLLTGSAASAYENLTWINRLIDYVKHLAEEKPKIRLIGICFGHQIIARALGGECVPNDGRWEVGPTPLQLTETGKKLFGVPELNIQQMHRDHVPAVPPSFYLLGSTLISPNQGMVKLYPGGSPESVSPADVHIFTVQGHPEFTQFIVDEIVKARSSTGVIGKDVVEDVQRRRDLRNDGVEVVGKTLWDILRASRA</sequence>
<dbReference type="GO" id="GO:0005829">
    <property type="term" value="C:cytosol"/>
    <property type="evidence" value="ECO:0007669"/>
    <property type="project" value="TreeGrafter"/>
</dbReference>
<dbReference type="Gene3D" id="3.40.50.880">
    <property type="match status" value="1"/>
</dbReference>
<dbReference type="Pfam" id="PF00117">
    <property type="entry name" value="GATase"/>
    <property type="match status" value="1"/>
</dbReference>
<keyword evidence="2" id="KW-0315">Glutamine amidotransferase</keyword>
<dbReference type="InterPro" id="IPR017926">
    <property type="entry name" value="GATASE"/>
</dbReference>
<dbReference type="STRING" id="114155.A0A4Q9PMR1"/>
<feature type="domain" description="Glutamine amidotransferase" evidence="1">
    <location>
        <begin position="60"/>
        <end position="227"/>
    </location>
</feature>
<evidence type="ECO:0000313" key="2">
    <source>
        <dbReference type="EMBL" id="TBU55537.1"/>
    </source>
</evidence>
<evidence type="ECO:0000313" key="3">
    <source>
        <dbReference type="Proteomes" id="UP000292082"/>
    </source>
</evidence>
<dbReference type="GO" id="GO:0016740">
    <property type="term" value="F:transferase activity"/>
    <property type="evidence" value="ECO:0007669"/>
    <property type="project" value="UniProtKB-KW"/>
</dbReference>
<dbReference type="Proteomes" id="UP000292082">
    <property type="component" value="Unassembled WGS sequence"/>
</dbReference>
<dbReference type="PANTHER" id="PTHR42695:SF5">
    <property type="entry name" value="GLUTAMINE AMIDOTRANSFERASE YLR126C-RELATED"/>
    <property type="match status" value="1"/>
</dbReference>
<dbReference type="GO" id="GO:0005634">
    <property type="term" value="C:nucleus"/>
    <property type="evidence" value="ECO:0007669"/>
    <property type="project" value="TreeGrafter"/>
</dbReference>
<protein>
    <submittedName>
        <fullName evidence="2">Class I glutamine amidotransferase-like protein</fullName>
    </submittedName>
</protein>
<keyword evidence="3" id="KW-1185">Reference proteome</keyword>
<evidence type="ECO:0000259" key="1">
    <source>
        <dbReference type="Pfam" id="PF00117"/>
    </source>
</evidence>
<gene>
    <name evidence="2" type="ORF">BD310DRAFT_933619</name>
</gene>
<name>A0A4Q9PMR1_9APHY</name>
<dbReference type="InterPro" id="IPR029062">
    <property type="entry name" value="Class_I_gatase-like"/>
</dbReference>
<keyword evidence="2" id="KW-0808">Transferase</keyword>
<accession>A0A4Q9PMR1</accession>
<dbReference type="SUPFAM" id="SSF52317">
    <property type="entry name" value="Class I glutamine amidotransferase-like"/>
    <property type="match status" value="1"/>
</dbReference>
<dbReference type="PANTHER" id="PTHR42695">
    <property type="entry name" value="GLUTAMINE AMIDOTRANSFERASE YLR126C-RELATED"/>
    <property type="match status" value="1"/>
</dbReference>
<organism evidence="2 3">
    <name type="scientific">Dichomitus squalens</name>
    <dbReference type="NCBI Taxonomy" id="114155"/>
    <lineage>
        <taxon>Eukaryota</taxon>
        <taxon>Fungi</taxon>
        <taxon>Dikarya</taxon>
        <taxon>Basidiomycota</taxon>
        <taxon>Agaricomycotina</taxon>
        <taxon>Agaricomycetes</taxon>
        <taxon>Polyporales</taxon>
        <taxon>Polyporaceae</taxon>
        <taxon>Dichomitus</taxon>
    </lineage>
</organism>
<dbReference type="EMBL" id="ML145167">
    <property type="protein sequence ID" value="TBU55537.1"/>
    <property type="molecule type" value="Genomic_DNA"/>
</dbReference>
<dbReference type="PROSITE" id="PS51273">
    <property type="entry name" value="GATASE_TYPE_1"/>
    <property type="match status" value="1"/>
</dbReference>
<proteinExistence type="predicted"/>
<dbReference type="InterPro" id="IPR044992">
    <property type="entry name" value="ChyE-like"/>
</dbReference>
<reference evidence="2 3" key="1">
    <citation type="submission" date="2019-01" db="EMBL/GenBank/DDBJ databases">
        <title>Draft genome sequences of three monokaryotic isolates of the white-rot basidiomycete fungus Dichomitus squalens.</title>
        <authorList>
            <consortium name="DOE Joint Genome Institute"/>
            <person name="Lopez S.C."/>
            <person name="Andreopoulos B."/>
            <person name="Pangilinan J."/>
            <person name="Lipzen A."/>
            <person name="Riley R."/>
            <person name="Ahrendt S."/>
            <person name="Ng V."/>
            <person name="Barry K."/>
            <person name="Daum C."/>
            <person name="Grigoriev I.V."/>
            <person name="Hilden K.S."/>
            <person name="Makela M.R."/>
            <person name="de Vries R.P."/>
        </authorList>
    </citation>
    <scope>NUCLEOTIDE SEQUENCE [LARGE SCALE GENOMIC DNA]</scope>
    <source>
        <strain evidence="2 3">CBS 464.89</strain>
    </source>
</reference>
<dbReference type="AlphaFoldDB" id="A0A4Q9PMR1"/>